<dbReference type="GO" id="GO:0004309">
    <property type="term" value="F:exopolyphosphatase activity"/>
    <property type="evidence" value="ECO:0007669"/>
    <property type="project" value="TreeGrafter"/>
</dbReference>
<dbReference type="SUPFAM" id="SSF53067">
    <property type="entry name" value="Actin-like ATPase domain"/>
    <property type="match status" value="2"/>
</dbReference>
<dbReference type="PIRSF" id="PIRSF001267">
    <property type="entry name" value="Pyrophosphatase_GppA_Ppx"/>
    <property type="match status" value="1"/>
</dbReference>
<keyword evidence="5" id="KW-1185">Reference proteome</keyword>
<dbReference type="PANTHER" id="PTHR30005:SF14">
    <property type="entry name" value="EXOPOLYPHOSPHATASE"/>
    <property type="match status" value="1"/>
</dbReference>
<reference evidence="4" key="1">
    <citation type="submission" date="2020-03" db="EMBL/GenBank/DDBJ databases">
        <authorList>
            <person name="Guo F."/>
        </authorList>
    </citation>
    <scope>NUCLEOTIDE SEQUENCE</scope>
    <source>
        <strain evidence="4">JCM 30134</strain>
    </source>
</reference>
<keyword evidence="1" id="KW-0378">Hydrolase</keyword>
<gene>
    <name evidence="4" type="ORF">G8770_21625</name>
</gene>
<dbReference type="GO" id="GO:0006798">
    <property type="term" value="P:polyphosphate catabolic process"/>
    <property type="evidence" value="ECO:0007669"/>
    <property type="project" value="TreeGrafter"/>
</dbReference>
<dbReference type="EMBL" id="JAAONZ010000025">
    <property type="protein sequence ID" value="NHO68158.1"/>
    <property type="molecule type" value="Genomic_DNA"/>
</dbReference>
<dbReference type="InterPro" id="IPR048950">
    <property type="entry name" value="Ppx_GppA_C"/>
</dbReference>
<organism evidence="4 5">
    <name type="scientific">Pseudomaricurvus hydrocarbonicus</name>
    <dbReference type="NCBI Taxonomy" id="1470433"/>
    <lineage>
        <taxon>Bacteria</taxon>
        <taxon>Pseudomonadati</taxon>
        <taxon>Pseudomonadota</taxon>
        <taxon>Gammaproteobacteria</taxon>
        <taxon>Cellvibrionales</taxon>
        <taxon>Cellvibrionaceae</taxon>
        <taxon>Pseudomaricurvus</taxon>
    </lineage>
</organism>
<evidence type="ECO:0000259" key="2">
    <source>
        <dbReference type="Pfam" id="PF02541"/>
    </source>
</evidence>
<dbReference type="Proteomes" id="UP000787472">
    <property type="component" value="Unassembled WGS sequence"/>
</dbReference>
<dbReference type="Gene3D" id="3.30.420.40">
    <property type="match status" value="1"/>
</dbReference>
<comment type="caution">
    <text evidence="4">The sequence shown here is derived from an EMBL/GenBank/DDBJ whole genome shotgun (WGS) entry which is preliminary data.</text>
</comment>
<dbReference type="RefSeq" id="WP_167191893.1">
    <property type="nucleotide sequence ID" value="NZ_JAAONZ010000025.1"/>
</dbReference>
<dbReference type="InterPro" id="IPR030673">
    <property type="entry name" value="PyroPPase_GppA_Ppx"/>
</dbReference>
<accession>A0A9E5MPL8</accession>
<evidence type="ECO:0000259" key="3">
    <source>
        <dbReference type="Pfam" id="PF21447"/>
    </source>
</evidence>
<protein>
    <submittedName>
        <fullName evidence="4">Exopolyphosphatase</fullName>
    </submittedName>
</protein>
<dbReference type="InterPro" id="IPR050273">
    <property type="entry name" value="GppA/Ppx_hydrolase"/>
</dbReference>
<evidence type="ECO:0000256" key="1">
    <source>
        <dbReference type="ARBA" id="ARBA00022801"/>
    </source>
</evidence>
<dbReference type="Gene3D" id="1.10.3210.10">
    <property type="entry name" value="Hypothetical protein af1432"/>
    <property type="match status" value="1"/>
</dbReference>
<dbReference type="CDD" id="cd24053">
    <property type="entry name" value="ASKHA_NBD_EcPPX-GppA-like"/>
    <property type="match status" value="1"/>
</dbReference>
<dbReference type="AlphaFoldDB" id="A0A9E5MPL8"/>
<name>A0A9E5MPL8_9GAMM</name>
<sequence>MPERPRRIAAIDLGSNSFHMTLAELGPHGIKTYHREKRKVRLASGLNDANQLDQAAQARALETLGIFGQILEEFQPDDVRAVGTFTFRTAVNIHSLTQQALKLLPYPIEILSGTEEARLIYQGVSHDQHLPDNTLVVDIGGGSTELIIGKTTEAKLLHSCNMGCVSLSERFFPSGEISARSFERACLFSSQQLESIRVRYLAQGWQMALGSSGTIKSLSQCAQSLELSDGSLTLDILKDLRHRFIAAGHIDHLDIPGLSEDRRSIICSGLAILIAVFDILEVTSMSYSDAALREGLLLEVQDRLKHHDIRHHSVALLAKRFASDQHQAQKVSKTALSMFDAVAASWEINNPDYRQFLHWACQLHEVGHQINHLSCHKHAAYIVNNSAMAGFNAEQQSILAFMLLSQRKSLKLESLPAFEVYNETKTLKIILLLRLAIRLNQFRQSDTLDSFGVSATERTLTVRFHSIWNDRQELFSNDLDAEQEQFEPLQIELSYEFLS</sequence>
<dbReference type="PANTHER" id="PTHR30005">
    <property type="entry name" value="EXOPOLYPHOSPHATASE"/>
    <property type="match status" value="1"/>
</dbReference>
<dbReference type="InterPro" id="IPR003695">
    <property type="entry name" value="Ppx_GppA_N"/>
</dbReference>
<dbReference type="Pfam" id="PF21447">
    <property type="entry name" value="Ppx-GppA_III"/>
    <property type="match status" value="1"/>
</dbReference>
<dbReference type="Gene3D" id="3.30.420.150">
    <property type="entry name" value="Exopolyphosphatase. Domain 2"/>
    <property type="match status" value="1"/>
</dbReference>
<dbReference type="FunFam" id="3.30.420.150:FF:000001">
    <property type="entry name" value="Guanosine-5'-triphosphate,3'-diphosphate pyrophosphatase"/>
    <property type="match status" value="1"/>
</dbReference>
<feature type="domain" description="Ppx/GppA phosphatase N-terminal" evidence="2">
    <location>
        <begin position="26"/>
        <end position="301"/>
    </location>
</feature>
<evidence type="ECO:0000313" key="4">
    <source>
        <dbReference type="EMBL" id="NHO68158.1"/>
    </source>
</evidence>
<dbReference type="Pfam" id="PF02541">
    <property type="entry name" value="Ppx-GppA"/>
    <property type="match status" value="1"/>
</dbReference>
<dbReference type="InterPro" id="IPR043129">
    <property type="entry name" value="ATPase_NBD"/>
</dbReference>
<feature type="domain" description="Ppx/GppA phosphatase C-terminal" evidence="3">
    <location>
        <begin position="309"/>
        <end position="483"/>
    </location>
</feature>
<proteinExistence type="predicted"/>
<dbReference type="SUPFAM" id="SSF109604">
    <property type="entry name" value="HD-domain/PDEase-like"/>
    <property type="match status" value="1"/>
</dbReference>
<evidence type="ECO:0000313" key="5">
    <source>
        <dbReference type="Proteomes" id="UP000787472"/>
    </source>
</evidence>